<organism evidence="2 3">
    <name type="scientific">Gemmatimonas phototrophica</name>
    <dbReference type="NCBI Taxonomy" id="1379270"/>
    <lineage>
        <taxon>Bacteria</taxon>
        <taxon>Pseudomonadati</taxon>
        <taxon>Gemmatimonadota</taxon>
        <taxon>Gemmatimonadia</taxon>
        <taxon>Gemmatimonadales</taxon>
        <taxon>Gemmatimonadaceae</taxon>
        <taxon>Gemmatimonas</taxon>
    </lineage>
</organism>
<evidence type="ECO:0000313" key="2">
    <source>
        <dbReference type="EMBL" id="AMW06359.1"/>
    </source>
</evidence>
<proteinExistence type="predicted"/>
<evidence type="ECO:0000256" key="1">
    <source>
        <dbReference type="SAM" id="SignalP"/>
    </source>
</evidence>
<dbReference type="eggNOG" id="ENOG5030EVG">
    <property type="taxonomic scope" value="Bacteria"/>
</dbReference>
<keyword evidence="1" id="KW-0732">Signal</keyword>
<evidence type="ECO:0008006" key="4">
    <source>
        <dbReference type="Google" id="ProtNLM"/>
    </source>
</evidence>
<keyword evidence="3" id="KW-1185">Reference proteome</keyword>
<protein>
    <recommendedName>
        <fullName evidence="4">Type 1 periplasmic binding fold superfamily protein</fullName>
    </recommendedName>
</protein>
<sequence length="188" mass="19400">MLKLSTRRWMALGSGVLVSLAACGDSTTAPGGESEVISRVSLTLTPAAGGTALTTYIDDADGNGPTAPSAQVAIPALARGVTYTGTVKFENRLANPVEDITEEVEEEAEEHRVFFTVTGTGVTVTTTDVDGQNRPLGLRFSKVVGGTATAGTTRVVLCHYDDAPKVASATSCTGETDIDVSFAFTIAP</sequence>
<dbReference type="OrthoDB" id="713689at2"/>
<dbReference type="RefSeq" id="WP_075071581.1">
    <property type="nucleotide sequence ID" value="NZ_CP011454.1"/>
</dbReference>
<evidence type="ECO:0000313" key="3">
    <source>
        <dbReference type="Proteomes" id="UP000076404"/>
    </source>
</evidence>
<dbReference type="EMBL" id="CP011454">
    <property type="protein sequence ID" value="AMW06359.1"/>
    <property type="molecule type" value="Genomic_DNA"/>
</dbReference>
<accession>A0A143BMM4</accession>
<reference evidence="2 3" key="1">
    <citation type="journal article" date="2014" name="Proc. Natl. Acad. Sci. U.S.A.">
        <title>Functional type 2 photosynthetic reaction centers found in the rare bacterial phylum Gemmatimonadetes.</title>
        <authorList>
            <person name="Zeng Y."/>
            <person name="Feng F."/>
            <person name="Medova H."/>
            <person name="Dean J."/>
            <person name="Koblizek M."/>
        </authorList>
    </citation>
    <scope>NUCLEOTIDE SEQUENCE [LARGE SCALE GENOMIC DNA]</scope>
    <source>
        <strain evidence="2 3">AP64</strain>
    </source>
</reference>
<dbReference type="AlphaFoldDB" id="A0A143BMM4"/>
<gene>
    <name evidence="2" type="ORF">GEMMAAP_19350</name>
</gene>
<name>A0A143BMM4_9BACT</name>
<dbReference type="KEGG" id="gph:GEMMAAP_19350"/>
<feature type="signal peptide" evidence="1">
    <location>
        <begin position="1"/>
        <end position="21"/>
    </location>
</feature>
<feature type="chain" id="PRO_5007507001" description="Type 1 periplasmic binding fold superfamily protein" evidence="1">
    <location>
        <begin position="22"/>
        <end position="188"/>
    </location>
</feature>
<dbReference type="Proteomes" id="UP000076404">
    <property type="component" value="Chromosome"/>
</dbReference>
<reference evidence="2 3" key="2">
    <citation type="journal article" date="2016" name="Environ. Microbiol. Rep.">
        <title>Metagenomic evidence for the presence of phototrophic Gemmatimonadetes bacteria in diverse environments.</title>
        <authorList>
            <person name="Zeng Y."/>
            <person name="Baumbach J."/>
            <person name="Barbosa E.G."/>
            <person name="Azevedo V."/>
            <person name="Zhang C."/>
            <person name="Koblizek M."/>
        </authorList>
    </citation>
    <scope>NUCLEOTIDE SEQUENCE [LARGE SCALE GENOMIC DNA]</scope>
    <source>
        <strain evidence="2 3">AP64</strain>
    </source>
</reference>
<dbReference type="STRING" id="1379270.GEMMAAP_19350"/>
<dbReference type="PROSITE" id="PS51257">
    <property type="entry name" value="PROKAR_LIPOPROTEIN"/>
    <property type="match status" value="1"/>
</dbReference>